<dbReference type="AlphaFoldDB" id="A0A6N7XA22"/>
<dbReference type="Gene3D" id="3.30.565.10">
    <property type="entry name" value="Histidine kinase-like ATPase, C-terminal domain"/>
    <property type="match status" value="1"/>
</dbReference>
<dbReference type="InterPro" id="IPR003594">
    <property type="entry name" value="HATPase_dom"/>
</dbReference>
<dbReference type="Proteomes" id="UP000434342">
    <property type="component" value="Unassembled WGS sequence"/>
</dbReference>
<reference evidence="5 6" key="1">
    <citation type="submission" date="2019-08" db="EMBL/GenBank/DDBJ databases">
        <title>In-depth cultivation of the pig gut microbiome towards novel bacterial diversity and tailored functional studies.</title>
        <authorList>
            <person name="Wylensek D."/>
            <person name="Hitch T.C.A."/>
            <person name="Clavel T."/>
        </authorList>
    </citation>
    <scope>NUCLEOTIDE SEQUENCE [LARGE SCALE GENOMIC DNA]</scope>
    <source>
        <strain evidence="5 6">WB01_CNA04</strain>
    </source>
</reference>
<dbReference type="GO" id="GO:0043856">
    <property type="term" value="F:anti-sigma factor antagonist activity"/>
    <property type="evidence" value="ECO:0007669"/>
    <property type="project" value="InterPro"/>
</dbReference>
<dbReference type="SUPFAM" id="SSF52091">
    <property type="entry name" value="SpoIIaa-like"/>
    <property type="match status" value="1"/>
</dbReference>
<comment type="similarity">
    <text evidence="1 3">Belongs to the anti-sigma-factor antagonist family.</text>
</comment>
<evidence type="ECO:0000256" key="3">
    <source>
        <dbReference type="RuleBase" id="RU003749"/>
    </source>
</evidence>
<evidence type="ECO:0000313" key="6">
    <source>
        <dbReference type="Proteomes" id="UP000434342"/>
    </source>
</evidence>
<feature type="domain" description="STAS" evidence="4">
    <location>
        <begin position="1"/>
        <end position="111"/>
    </location>
</feature>
<name>A0A6N7XA22_9ACTN</name>
<evidence type="ECO:0000256" key="1">
    <source>
        <dbReference type="ARBA" id="ARBA00009013"/>
    </source>
</evidence>
<dbReference type="NCBIfam" id="TIGR00377">
    <property type="entry name" value="ant_ant_sig"/>
    <property type="match status" value="1"/>
</dbReference>
<protein>
    <recommendedName>
        <fullName evidence="3">Anti-sigma factor antagonist</fullName>
    </recommendedName>
</protein>
<sequence>METMPNIALVPVEGDLDVTTAPRVRATVDSLIASGCRRVILNMAGVQYVDSAGMALLFREIRSMRQAGGLLSLINVSDRVLRTLRIARVVDFAPISGTNARPEVPELDPTVMPTWRTALRVNATDLQETRGKVEALLRRMPFSDDQVFDITLAIGEAMGNAIDHTDGRDALVTVSAYPDRAVIDVTDRGCGISVRRGQLPAQEHPNEERGRGIRLMRLLADSVTIRKRSGGCGTLVRIVKLV</sequence>
<dbReference type="GO" id="GO:0004674">
    <property type="term" value="F:protein serine/threonine kinase activity"/>
    <property type="evidence" value="ECO:0007669"/>
    <property type="project" value="UniProtKB-KW"/>
</dbReference>
<proteinExistence type="inferred from homology"/>
<keyword evidence="2" id="KW-0723">Serine/threonine-protein kinase</keyword>
<keyword evidence="2" id="KW-0808">Transferase</keyword>
<evidence type="ECO:0000256" key="2">
    <source>
        <dbReference type="ARBA" id="ARBA00022527"/>
    </source>
</evidence>
<dbReference type="Gene3D" id="3.30.750.24">
    <property type="entry name" value="STAS domain"/>
    <property type="match status" value="1"/>
</dbReference>
<gene>
    <name evidence="5" type="ORF">FYJ69_05040</name>
</gene>
<evidence type="ECO:0000313" key="5">
    <source>
        <dbReference type="EMBL" id="MST60274.1"/>
    </source>
</evidence>
<dbReference type="InterPro" id="IPR050267">
    <property type="entry name" value="Anti-sigma-factor_SerPK"/>
</dbReference>
<dbReference type="Pfam" id="PF13581">
    <property type="entry name" value="HATPase_c_2"/>
    <property type="match status" value="1"/>
</dbReference>
<dbReference type="CDD" id="cd07043">
    <property type="entry name" value="STAS_anti-anti-sigma_factors"/>
    <property type="match status" value="1"/>
</dbReference>
<dbReference type="Pfam" id="PF01740">
    <property type="entry name" value="STAS"/>
    <property type="match status" value="1"/>
</dbReference>
<organism evidence="5 6">
    <name type="scientific">Parafannyhessea umbonata</name>
    <dbReference type="NCBI Taxonomy" id="604330"/>
    <lineage>
        <taxon>Bacteria</taxon>
        <taxon>Bacillati</taxon>
        <taxon>Actinomycetota</taxon>
        <taxon>Coriobacteriia</taxon>
        <taxon>Coriobacteriales</taxon>
        <taxon>Atopobiaceae</taxon>
        <taxon>Parafannyhessea</taxon>
    </lineage>
</organism>
<dbReference type="EMBL" id="VUND01000002">
    <property type="protein sequence ID" value="MST60274.1"/>
    <property type="molecule type" value="Genomic_DNA"/>
</dbReference>
<dbReference type="InterPro" id="IPR036890">
    <property type="entry name" value="HATPase_C_sf"/>
</dbReference>
<dbReference type="InterPro" id="IPR036513">
    <property type="entry name" value="STAS_dom_sf"/>
</dbReference>
<keyword evidence="2" id="KW-0418">Kinase</keyword>
<dbReference type="PROSITE" id="PS50801">
    <property type="entry name" value="STAS"/>
    <property type="match status" value="1"/>
</dbReference>
<accession>A0A6N7XA22</accession>
<dbReference type="PANTHER" id="PTHR35526:SF3">
    <property type="entry name" value="ANTI-SIGMA-F FACTOR RSBW"/>
    <property type="match status" value="1"/>
</dbReference>
<dbReference type="CDD" id="cd16936">
    <property type="entry name" value="HATPase_RsbW-like"/>
    <property type="match status" value="1"/>
</dbReference>
<dbReference type="SUPFAM" id="SSF55874">
    <property type="entry name" value="ATPase domain of HSP90 chaperone/DNA topoisomerase II/histidine kinase"/>
    <property type="match status" value="1"/>
</dbReference>
<dbReference type="InterPro" id="IPR002645">
    <property type="entry name" value="STAS_dom"/>
</dbReference>
<dbReference type="InterPro" id="IPR003658">
    <property type="entry name" value="Anti-sigma_ant"/>
</dbReference>
<comment type="caution">
    <text evidence="5">The sequence shown here is derived from an EMBL/GenBank/DDBJ whole genome shotgun (WGS) entry which is preliminary data.</text>
</comment>
<evidence type="ECO:0000259" key="4">
    <source>
        <dbReference type="PROSITE" id="PS50801"/>
    </source>
</evidence>
<dbReference type="PANTHER" id="PTHR35526">
    <property type="entry name" value="ANTI-SIGMA-F FACTOR RSBW-RELATED"/>
    <property type="match status" value="1"/>
</dbReference>